<dbReference type="InterPro" id="IPR044043">
    <property type="entry name" value="VanA_C_cat"/>
</dbReference>
<dbReference type="PANTHER" id="PTHR21266:SF60">
    <property type="entry name" value="3-KETOSTEROID-9-ALPHA-MONOOXYGENASE, OXYGENASE COMPONENT"/>
    <property type="match status" value="1"/>
</dbReference>
<keyword evidence="4" id="KW-0408">Iron</keyword>
<evidence type="ECO:0000256" key="5">
    <source>
        <dbReference type="ARBA" id="ARBA00023014"/>
    </source>
</evidence>
<protein>
    <submittedName>
        <fullName evidence="7">Rieske 2Fe-2S domain-containing protein</fullName>
    </submittedName>
</protein>
<dbReference type="InterPro" id="IPR036922">
    <property type="entry name" value="Rieske_2Fe-2S_sf"/>
</dbReference>
<dbReference type="Proteomes" id="UP001597124">
    <property type="component" value="Unassembled WGS sequence"/>
</dbReference>
<dbReference type="EMBL" id="JBHTIK010000008">
    <property type="protein sequence ID" value="MFD0849320.1"/>
    <property type="molecule type" value="Genomic_DNA"/>
</dbReference>
<dbReference type="SUPFAM" id="SSF50022">
    <property type="entry name" value="ISP domain"/>
    <property type="match status" value="1"/>
</dbReference>
<keyword evidence="8" id="KW-1185">Reference proteome</keyword>
<keyword evidence="2" id="KW-0479">Metal-binding</keyword>
<evidence type="ECO:0000256" key="4">
    <source>
        <dbReference type="ARBA" id="ARBA00023004"/>
    </source>
</evidence>
<evidence type="ECO:0000313" key="7">
    <source>
        <dbReference type="EMBL" id="MFD0849320.1"/>
    </source>
</evidence>
<organism evidence="7 8">
    <name type="scientific">Sphingosinicella xenopeptidilytica</name>
    <dbReference type="NCBI Taxonomy" id="364098"/>
    <lineage>
        <taxon>Bacteria</taxon>
        <taxon>Pseudomonadati</taxon>
        <taxon>Pseudomonadota</taxon>
        <taxon>Alphaproteobacteria</taxon>
        <taxon>Sphingomonadales</taxon>
        <taxon>Sphingosinicellaceae</taxon>
        <taxon>Sphingosinicella</taxon>
    </lineage>
</organism>
<dbReference type="SUPFAM" id="SSF55961">
    <property type="entry name" value="Bet v1-like"/>
    <property type="match status" value="1"/>
</dbReference>
<feature type="domain" description="Rieske" evidence="6">
    <location>
        <begin position="22"/>
        <end position="124"/>
    </location>
</feature>
<evidence type="ECO:0000259" key="6">
    <source>
        <dbReference type="PROSITE" id="PS51296"/>
    </source>
</evidence>
<evidence type="ECO:0000256" key="1">
    <source>
        <dbReference type="ARBA" id="ARBA00022714"/>
    </source>
</evidence>
<keyword evidence="5" id="KW-0411">Iron-sulfur</keyword>
<proteinExistence type="predicted"/>
<reference evidence="8" key="1">
    <citation type="journal article" date="2019" name="Int. J. Syst. Evol. Microbiol.">
        <title>The Global Catalogue of Microorganisms (GCM) 10K type strain sequencing project: providing services to taxonomists for standard genome sequencing and annotation.</title>
        <authorList>
            <consortium name="The Broad Institute Genomics Platform"/>
            <consortium name="The Broad Institute Genome Sequencing Center for Infectious Disease"/>
            <person name="Wu L."/>
            <person name="Ma J."/>
        </authorList>
    </citation>
    <scope>NUCLEOTIDE SEQUENCE [LARGE SCALE GENOMIC DNA]</scope>
    <source>
        <strain evidence="8">CCUG 52537</strain>
    </source>
</reference>
<sequence>MIMDKHPDAGRGSARSFPLNSWYMAAWASEVRGGLLARRLFDRPIVLFRMGDGEAVAFDDRCPHRFAPLSLGKLKGDRIECGYHGLQFDRTGVCVANPGGSGHFPPGTRVRSYPLVERHRILWIWPGDPALADPDRIPNLSRIPPEGGHDNLGNYLHVRANWLLEIDNLMDLTHVGFLHDGSLGNASMRSAEVEVSEVEGNIRAVLWMPGTLCGFGPLQGQPCDQWNNVEWSAPSVTMMDFGAVPLGADPIVDEGGYAFHIFTPETEGTTHYFFGSSGSYGDDEAWKAEMVREAQSRVFLAEDNPMVQGVADRMEGNEFWSLKPAILPSDAAAIRVRRRIAKMCRDEQRDHIE</sequence>
<dbReference type="InterPro" id="IPR017941">
    <property type="entry name" value="Rieske_2Fe-2S"/>
</dbReference>
<evidence type="ECO:0000256" key="3">
    <source>
        <dbReference type="ARBA" id="ARBA00023002"/>
    </source>
</evidence>
<keyword evidence="3" id="KW-0560">Oxidoreductase</keyword>
<dbReference type="RefSeq" id="WP_381491690.1">
    <property type="nucleotide sequence ID" value="NZ_JBHTIK010000008.1"/>
</dbReference>
<keyword evidence="1" id="KW-0001">2Fe-2S</keyword>
<dbReference type="Gene3D" id="3.90.380.10">
    <property type="entry name" value="Naphthalene 1,2-dioxygenase Alpha Subunit, Chain A, domain 1"/>
    <property type="match status" value="1"/>
</dbReference>
<gene>
    <name evidence="7" type="ORF">ACFQ00_13365</name>
</gene>
<dbReference type="Pfam" id="PF00355">
    <property type="entry name" value="Rieske"/>
    <property type="match status" value="1"/>
</dbReference>
<dbReference type="PANTHER" id="PTHR21266">
    <property type="entry name" value="IRON-SULFUR DOMAIN CONTAINING PROTEIN"/>
    <property type="match status" value="1"/>
</dbReference>
<dbReference type="Pfam" id="PF19112">
    <property type="entry name" value="VanA_C"/>
    <property type="match status" value="1"/>
</dbReference>
<name>A0ABW3C4L6_SPHXN</name>
<evidence type="ECO:0000313" key="8">
    <source>
        <dbReference type="Proteomes" id="UP001597124"/>
    </source>
</evidence>
<dbReference type="InterPro" id="IPR050584">
    <property type="entry name" value="Cholesterol_7-desaturase"/>
</dbReference>
<dbReference type="PROSITE" id="PS51296">
    <property type="entry name" value="RIESKE"/>
    <property type="match status" value="1"/>
</dbReference>
<accession>A0ABW3C4L6</accession>
<comment type="caution">
    <text evidence="7">The sequence shown here is derived from an EMBL/GenBank/DDBJ whole genome shotgun (WGS) entry which is preliminary data.</text>
</comment>
<evidence type="ECO:0000256" key="2">
    <source>
        <dbReference type="ARBA" id="ARBA00022723"/>
    </source>
</evidence>
<dbReference type="Gene3D" id="2.102.10.10">
    <property type="entry name" value="Rieske [2Fe-2S] iron-sulphur domain"/>
    <property type="match status" value="1"/>
</dbReference>
<dbReference type="CDD" id="cd08878">
    <property type="entry name" value="RHO_alpha_C_DMO-like"/>
    <property type="match status" value="1"/>
</dbReference>